<dbReference type="SUPFAM" id="SSF53756">
    <property type="entry name" value="UDP-Glycosyltransferase/glycogen phosphorylase"/>
    <property type="match status" value="1"/>
</dbReference>
<dbReference type="AlphaFoldDB" id="A0AAP4FDA7"/>
<feature type="region of interest" description="Disordered" evidence="1">
    <location>
        <begin position="411"/>
        <end position="430"/>
    </location>
</feature>
<comment type="caution">
    <text evidence="2">The sequence shown here is derived from an EMBL/GenBank/DDBJ whole genome shotgun (WGS) entry which is preliminary data.</text>
</comment>
<proteinExistence type="predicted"/>
<reference evidence="2" key="1">
    <citation type="submission" date="2023-05" db="EMBL/GenBank/DDBJ databases">
        <title>Cataloging the Phylogenetic Diversity of Human Bladder Bacteria.</title>
        <authorList>
            <person name="Du J."/>
        </authorList>
    </citation>
    <scope>NUCLEOTIDE SEQUENCE</scope>
    <source>
        <strain evidence="2">UMB9978</strain>
    </source>
</reference>
<organism evidence="2 3">
    <name type="scientific">Pseudoglutamicibacter cumminsii</name>
    <dbReference type="NCBI Taxonomy" id="156979"/>
    <lineage>
        <taxon>Bacteria</taxon>
        <taxon>Bacillati</taxon>
        <taxon>Actinomycetota</taxon>
        <taxon>Actinomycetes</taxon>
        <taxon>Micrococcales</taxon>
        <taxon>Micrococcaceae</taxon>
        <taxon>Pseudoglutamicibacter</taxon>
    </lineage>
</organism>
<accession>A0AAP4FDA7</accession>
<dbReference type="EMBL" id="JASODW010000002">
    <property type="protein sequence ID" value="MDK6274739.1"/>
    <property type="molecule type" value="Genomic_DNA"/>
</dbReference>
<protein>
    <submittedName>
        <fullName evidence="2">CDP-glycerol glycerophosphotransferase family protein</fullName>
    </submittedName>
</protein>
<evidence type="ECO:0000256" key="1">
    <source>
        <dbReference type="SAM" id="MobiDB-lite"/>
    </source>
</evidence>
<dbReference type="InterPro" id="IPR007554">
    <property type="entry name" value="Glycerophosphate_synth"/>
</dbReference>
<dbReference type="Gene3D" id="3.40.50.12580">
    <property type="match status" value="1"/>
</dbReference>
<dbReference type="GO" id="GO:0016020">
    <property type="term" value="C:membrane"/>
    <property type="evidence" value="ECO:0007669"/>
    <property type="project" value="InterPro"/>
</dbReference>
<dbReference type="Pfam" id="PF04464">
    <property type="entry name" value="Glyphos_transf"/>
    <property type="match status" value="1"/>
</dbReference>
<gene>
    <name evidence="2" type="ORF">QP116_03090</name>
</gene>
<sequence length="430" mass="47966">MEKQLKKIARKIFRSKAWEASSQWLRGTRQYNIAAKEHADSAAPGAQVLAYFGDTHAKLYQLQQWIPVLEELNETVPTAIFLRRPSAIEAVEEITDLPVVYRGSFDNMISYYEQHKPKLFLYVNNGRSNFQTLSYAPAVHVHINHGESDKLSMVSNQAKAYDAVFTAGPAALRRHRRALVDFDESKLISVGRPQLDLDYEDELPASQLRTIMYAPTWQGENDNNNYTSIDYYGPQIVEAALATEGTRLIYKPHPRVAGAQQPDMKAGHQRILELIEAANAEGGEHLILKEGNILAMFSDVDLMITDISSVGLDFLYLKADSPMLLTDRRTNRKQLTDESPIASAVPVIDADTVDSLPEMISNALANGGDKDARAQARALYFGDYGVGESRVAFIETVQKLIAEREEKLKNFDVQPTAAEAADETADETES</sequence>
<evidence type="ECO:0000313" key="2">
    <source>
        <dbReference type="EMBL" id="MDK6274739.1"/>
    </source>
</evidence>
<evidence type="ECO:0000313" key="3">
    <source>
        <dbReference type="Proteomes" id="UP001240483"/>
    </source>
</evidence>
<name>A0AAP4FDA7_9MICC</name>
<dbReference type="GO" id="GO:0047355">
    <property type="term" value="F:CDP-glycerol glycerophosphotransferase activity"/>
    <property type="evidence" value="ECO:0007669"/>
    <property type="project" value="InterPro"/>
</dbReference>
<feature type="compositionally biased region" description="Acidic residues" evidence="1">
    <location>
        <begin position="420"/>
        <end position="430"/>
    </location>
</feature>
<dbReference type="Proteomes" id="UP001240483">
    <property type="component" value="Unassembled WGS sequence"/>
</dbReference>
<dbReference type="InterPro" id="IPR043148">
    <property type="entry name" value="TagF_C"/>
</dbReference>
<dbReference type="RefSeq" id="WP_285332664.1">
    <property type="nucleotide sequence ID" value="NZ_JASODW010000002.1"/>
</dbReference>